<protein>
    <submittedName>
        <fullName evidence="2">Uncharacterized protein</fullName>
    </submittedName>
</protein>
<feature type="compositionally biased region" description="Polar residues" evidence="1">
    <location>
        <begin position="52"/>
        <end position="64"/>
    </location>
</feature>
<evidence type="ECO:0000256" key="1">
    <source>
        <dbReference type="SAM" id="MobiDB-lite"/>
    </source>
</evidence>
<accession>A0A094WFX4</accession>
<evidence type="ECO:0000313" key="2">
    <source>
        <dbReference type="EMBL" id="KGA94522.1"/>
    </source>
</evidence>
<feature type="region of interest" description="Disordered" evidence="1">
    <location>
        <begin position="43"/>
        <end position="64"/>
    </location>
</feature>
<evidence type="ECO:0000313" key="3">
    <source>
        <dbReference type="Proteomes" id="UP000029452"/>
    </source>
</evidence>
<dbReference type="Proteomes" id="UP000029452">
    <property type="component" value="Unassembled WGS sequence"/>
</dbReference>
<name>A0A094WFX4_9BACT</name>
<dbReference type="EMBL" id="JPGK01000002">
    <property type="protein sequence ID" value="KGA94522.1"/>
    <property type="molecule type" value="Genomic_DNA"/>
</dbReference>
<dbReference type="PATRIC" id="fig|178606.4.peg.486"/>
<proteinExistence type="predicted"/>
<organism evidence="2 3">
    <name type="scientific">Leptospirillum ferriphilum</name>
    <dbReference type="NCBI Taxonomy" id="178606"/>
    <lineage>
        <taxon>Bacteria</taxon>
        <taxon>Pseudomonadati</taxon>
        <taxon>Nitrospirota</taxon>
        <taxon>Nitrospiria</taxon>
        <taxon>Nitrospirales</taxon>
        <taxon>Nitrospiraceae</taxon>
        <taxon>Leptospirillum</taxon>
    </lineage>
</organism>
<gene>
    <name evidence="2" type="ORF">LptCag_1952</name>
</gene>
<reference evidence="2 3" key="1">
    <citation type="submission" date="2014-06" db="EMBL/GenBank/DDBJ databases">
        <title>Draft genome sequence of iron oxidizing acidophile Leptospirillum ferriphilum DSM14647.</title>
        <authorList>
            <person name="Cardenas J.P."/>
            <person name="Lazcano M."/>
            <person name="Ossandon F.J."/>
            <person name="Corbett M."/>
            <person name="Holmes D.S."/>
            <person name="Watkin E."/>
        </authorList>
    </citation>
    <scope>NUCLEOTIDE SEQUENCE [LARGE SCALE GENOMIC DNA]</scope>
    <source>
        <strain evidence="2 3">DSM 14647</strain>
    </source>
</reference>
<dbReference type="AlphaFoldDB" id="A0A094WFX4"/>
<comment type="caution">
    <text evidence="2">The sequence shown here is derived from an EMBL/GenBank/DDBJ whole genome shotgun (WGS) entry which is preliminary data.</text>
</comment>
<sequence>MPIPAVCPKIFLSIKKNIHSRIPIPVLANFLEPIVSGPVQKQATKMGVKGGPQNSSGVRIGLSS</sequence>